<reference evidence="3 4" key="1">
    <citation type="submission" date="2017-11" db="EMBL/GenBank/DDBJ databases">
        <title>Comparitive Functional Genomics of Dry Heat Resistant strains isolated from the Viking Spacecraft.</title>
        <authorList>
            <person name="Seuylemezian A."/>
            <person name="Cooper K."/>
            <person name="Vaishampayan P."/>
        </authorList>
    </citation>
    <scope>NUCLEOTIDE SEQUENCE [LARGE SCALE GENOMIC DNA]</scope>
    <source>
        <strain evidence="3 4">V1-29</strain>
    </source>
</reference>
<comment type="caution">
    <text evidence="3">The sequence shown here is derived from an EMBL/GenBank/DDBJ whole genome shotgun (WGS) entry which is preliminary data.</text>
</comment>
<organism evidence="3 4">
    <name type="scientific">Peribacillus deserti</name>
    <dbReference type="NCBI Taxonomy" id="673318"/>
    <lineage>
        <taxon>Bacteria</taxon>
        <taxon>Bacillati</taxon>
        <taxon>Bacillota</taxon>
        <taxon>Bacilli</taxon>
        <taxon>Bacillales</taxon>
        <taxon>Bacillaceae</taxon>
        <taxon>Peribacillus</taxon>
    </lineage>
</organism>
<accession>A0A2N5M0V9</accession>
<dbReference type="EMBL" id="PGUY01000069">
    <property type="protein sequence ID" value="PLT28014.1"/>
    <property type="molecule type" value="Genomic_DNA"/>
</dbReference>
<keyword evidence="4" id="KW-1185">Reference proteome</keyword>
<gene>
    <name evidence="3" type="ORF">CUU66_20720</name>
</gene>
<evidence type="ECO:0000256" key="2">
    <source>
        <dbReference type="SAM" id="SignalP"/>
    </source>
</evidence>
<dbReference type="RefSeq" id="WP_101645295.1">
    <property type="nucleotide sequence ID" value="NZ_PGUY01000069.1"/>
</dbReference>
<protein>
    <recommendedName>
        <fullName evidence="5">DUF3993 domain-containing protein</fullName>
    </recommendedName>
</protein>
<evidence type="ECO:0000256" key="1">
    <source>
        <dbReference type="SAM" id="MobiDB-lite"/>
    </source>
</evidence>
<evidence type="ECO:0000313" key="4">
    <source>
        <dbReference type="Proteomes" id="UP000234748"/>
    </source>
</evidence>
<feature type="chain" id="PRO_5014665859" description="DUF3993 domain-containing protein" evidence="2">
    <location>
        <begin position="24"/>
        <end position="284"/>
    </location>
</feature>
<evidence type="ECO:0000313" key="3">
    <source>
        <dbReference type="EMBL" id="PLT28014.1"/>
    </source>
</evidence>
<evidence type="ECO:0008006" key="5">
    <source>
        <dbReference type="Google" id="ProtNLM"/>
    </source>
</evidence>
<dbReference type="Pfam" id="PF13158">
    <property type="entry name" value="DUF3993"/>
    <property type="match status" value="1"/>
</dbReference>
<sequence>MKKTLFSLIASMSLILAAGGASAHAEQPAETKPSSIHKNTIIDLLNDAFTAQVSLSNGGQSLEEVKNKLEPFFTDEFIGKFIDQNIVKVNGQYQTLGSDSAVYYIPFFSYDDKTEVNQGDKENTIVVKEHFNPSSGGPSIYGEHDESVLLIKDGQEWKISEITNTLSPEDGDAESASSAEPEDGIVPEAAVNSLSEIEMQAEAAISAALAAADSEPETHVEENPAVQTKLDSEDLTHPLSSLGVQMPIELIPETEETTLGFSHFFSGGYNLIMGLLNKSQADEL</sequence>
<proteinExistence type="predicted"/>
<dbReference type="Proteomes" id="UP000234748">
    <property type="component" value="Unassembled WGS sequence"/>
</dbReference>
<dbReference type="AlphaFoldDB" id="A0A2N5M0V9"/>
<feature type="region of interest" description="Disordered" evidence="1">
    <location>
        <begin position="209"/>
        <end position="233"/>
    </location>
</feature>
<keyword evidence="2" id="KW-0732">Signal</keyword>
<dbReference type="OrthoDB" id="2680601at2"/>
<dbReference type="InterPro" id="IPR025056">
    <property type="entry name" value="DUF3993"/>
</dbReference>
<feature type="region of interest" description="Disordered" evidence="1">
    <location>
        <begin position="164"/>
        <end position="185"/>
    </location>
</feature>
<feature type="signal peptide" evidence="2">
    <location>
        <begin position="1"/>
        <end position="23"/>
    </location>
</feature>
<name>A0A2N5M0V9_9BACI</name>